<gene>
    <name evidence="11" type="ORF">CDL12_09207</name>
</gene>
<organism evidence="11 12">
    <name type="scientific">Handroanthus impetiginosus</name>
    <dbReference type="NCBI Taxonomy" id="429701"/>
    <lineage>
        <taxon>Eukaryota</taxon>
        <taxon>Viridiplantae</taxon>
        <taxon>Streptophyta</taxon>
        <taxon>Embryophyta</taxon>
        <taxon>Tracheophyta</taxon>
        <taxon>Spermatophyta</taxon>
        <taxon>Magnoliopsida</taxon>
        <taxon>eudicotyledons</taxon>
        <taxon>Gunneridae</taxon>
        <taxon>Pentapetalae</taxon>
        <taxon>asterids</taxon>
        <taxon>lamiids</taxon>
        <taxon>Lamiales</taxon>
        <taxon>Bignoniaceae</taxon>
        <taxon>Crescentiina</taxon>
        <taxon>Tabebuia alliance</taxon>
        <taxon>Handroanthus</taxon>
    </lineage>
</organism>
<comment type="subcellular location">
    <subcellularLocation>
        <location evidence="1 8">Nucleus</location>
    </subcellularLocation>
</comment>
<dbReference type="PROSITE" id="PS50071">
    <property type="entry name" value="HOMEOBOX_2"/>
    <property type="match status" value="1"/>
</dbReference>
<evidence type="ECO:0000313" key="11">
    <source>
        <dbReference type="EMBL" id="PIN18135.1"/>
    </source>
</evidence>
<keyword evidence="4 8" id="KW-0238">DNA-binding</keyword>
<keyword evidence="5 8" id="KW-0371">Homeobox</keyword>
<feature type="domain" description="Homeobox" evidence="10">
    <location>
        <begin position="552"/>
        <end position="615"/>
    </location>
</feature>
<dbReference type="OrthoDB" id="10056939at2759"/>
<dbReference type="Pfam" id="PF05920">
    <property type="entry name" value="Homeobox_KN"/>
    <property type="match status" value="1"/>
</dbReference>
<comment type="similarity">
    <text evidence="2">Belongs to the TALE/BELL homeobox family.</text>
</comment>
<reference evidence="12" key="1">
    <citation type="journal article" date="2018" name="Gigascience">
        <title>Genome assembly of the Pink Ipe (Handroanthus impetiginosus, Bignoniaceae), a highly valued, ecologically keystone Neotropical timber forest tree.</title>
        <authorList>
            <person name="Silva-Junior O.B."/>
            <person name="Grattapaglia D."/>
            <person name="Novaes E."/>
            <person name="Collevatti R.G."/>
        </authorList>
    </citation>
    <scope>NUCLEOTIDE SEQUENCE [LARGE SCALE GENOMIC DNA]</scope>
    <source>
        <strain evidence="12">cv. UFG-1</strain>
    </source>
</reference>
<dbReference type="GO" id="GO:0005634">
    <property type="term" value="C:nucleus"/>
    <property type="evidence" value="ECO:0007669"/>
    <property type="project" value="UniProtKB-SubCell"/>
</dbReference>
<accession>A0A2G9HKT4</accession>
<keyword evidence="6" id="KW-0804">Transcription</keyword>
<keyword evidence="7 8" id="KW-0539">Nucleus</keyword>
<evidence type="ECO:0000256" key="3">
    <source>
        <dbReference type="ARBA" id="ARBA00023015"/>
    </source>
</evidence>
<feature type="region of interest" description="Disordered" evidence="9">
    <location>
        <begin position="634"/>
        <end position="658"/>
    </location>
</feature>
<dbReference type="CDD" id="cd00086">
    <property type="entry name" value="homeodomain"/>
    <property type="match status" value="1"/>
</dbReference>
<dbReference type="Pfam" id="PF07526">
    <property type="entry name" value="POX"/>
    <property type="match status" value="1"/>
</dbReference>
<evidence type="ECO:0000256" key="1">
    <source>
        <dbReference type="ARBA" id="ARBA00004123"/>
    </source>
</evidence>
<name>A0A2G9HKT4_9LAMI</name>
<dbReference type="InterPro" id="IPR006563">
    <property type="entry name" value="POX_dom"/>
</dbReference>
<keyword evidence="3" id="KW-0805">Transcription regulation</keyword>
<dbReference type="Proteomes" id="UP000231279">
    <property type="component" value="Unassembled WGS sequence"/>
</dbReference>
<keyword evidence="12" id="KW-1185">Reference proteome</keyword>
<dbReference type="Gene3D" id="1.10.10.60">
    <property type="entry name" value="Homeodomain-like"/>
    <property type="match status" value="1"/>
</dbReference>
<evidence type="ECO:0000256" key="7">
    <source>
        <dbReference type="ARBA" id="ARBA00023242"/>
    </source>
</evidence>
<sequence length="748" mass="82409">MDMSNFRPELHVAQQSRRDKLRIQQDSNTSHHQFGVYLNNLEQLPADNAPNYDSSNLRNCRPGNICYDPSEYCPQMLNFSTNSQGLMMHQEPGKRVGEASIENFSRTIQTTLASSDPPYFTTWKSIGSQSSSDNWVANQSPVFVGGGLSGSSLKVMNSTPMSTLDVKPYNLGYQELHSSEISNPHCQKQYGDMNCSSYAIQELVTSSNVPPFGLELAQKSSEETSHGPWVDGGSELLLLPAYADQLGVKGPSDLITRPAEGCHWSGELDYLAAKNSDHRDLRTVANDNSNTQTLSLSLSSVPSPKVHATQIAERDPNLGKTLGNASQSLTHRGPGPLGPFTGYATILRSSKFLRPAQQLLEEHCFVARPRNIEISDKILDEVRVSSAAVSNAEPAVRAMAGDSSGSSFAFHGSNEKGREAVGTSCSMDPYRPENLQRKAKLLYMQDEVCKRYKQYHQQMQMVVSSFESVAGLSAATPYVSLALKVVSKHFQCLKNAITDQLKSIRNALGEELLSPSAGTSCSKGDGSSMLKFFDQSFQKQKSVGGLGILEGPHVWRPQRGLPERAVSILRAWLFDHFLHPYPTDTDKHMLATQTGLTRNQVSNWFINARVRVWKPMVEEIHHLETKGVAEAETNKKTATGSYNQANDNAESLNMSSMPDKEVEHSRISPSEHGFDRTNSIIWNQEKRSRIECHDPSMLDGSLMGLVPSHRSSIEMGGLGAVSLTLGLRQSAENGQRHFGGQIIRDFVG</sequence>
<protein>
    <submittedName>
        <fullName evidence="11">Transcription factor MEIS1</fullName>
    </submittedName>
</protein>
<dbReference type="SMART" id="SM00389">
    <property type="entry name" value="HOX"/>
    <property type="match status" value="1"/>
</dbReference>
<evidence type="ECO:0000256" key="9">
    <source>
        <dbReference type="SAM" id="MobiDB-lite"/>
    </source>
</evidence>
<evidence type="ECO:0000313" key="12">
    <source>
        <dbReference type="Proteomes" id="UP000231279"/>
    </source>
</evidence>
<comment type="caution">
    <text evidence="11">The sequence shown here is derived from an EMBL/GenBank/DDBJ whole genome shotgun (WGS) entry which is preliminary data.</text>
</comment>
<dbReference type="SMART" id="SM00574">
    <property type="entry name" value="POX"/>
    <property type="match status" value="1"/>
</dbReference>
<dbReference type="InterPro" id="IPR050224">
    <property type="entry name" value="TALE_homeobox"/>
</dbReference>
<dbReference type="InterPro" id="IPR009057">
    <property type="entry name" value="Homeodomain-like_sf"/>
</dbReference>
<dbReference type="InterPro" id="IPR008422">
    <property type="entry name" value="KN_HD"/>
</dbReference>
<feature type="compositionally biased region" description="Polar residues" evidence="9">
    <location>
        <begin position="636"/>
        <end position="656"/>
    </location>
</feature>
<dbReference type="PANTHER" id="PTHR11850">
    <property type="entry name" value="HOMEOBOX PROTEIN TRANSCRIPTION FACTORS"/>
    <property type="match status" value="1"/>
</dbReference>
<proteinExistence type="inferred from homology"/>
<dbReference type="AlphaFoldDB" id="A0A2G9HKT4"/>
<evidence type="ECO:0000256" key="2">
    <source>
        <dbReference type="ARBA" id="ARBA00006454"/>
    </source>
</evidence>
<evidence type="ECO:0000256" key="6">
    <source>
        <dbReference type="ARBA" id="ARBA00023163"/>
    </source>
</evidence>
<evidence type="ECO:0000259" key="10">
    <source>
        <dbReference type="PROSITE" id="PS50071"/>
    </source>
</evidence>
<dbReference type="GO" id="GO:0003677">
    <property type="term" value="F:DNA binding"/>
    <property type="evidence" value="ECO:0007669"/>
    <property type="project" value="UniProtKB-UniRule"/>
</dbReference>
<feature type="DNA-binding region" description="Homeobox" evidence="8">
    <location>
        <begin position="554"/>
        <end position="616"/>
    </location>
</feature>
<dbReference type="GO" id="GO:0006355">
    <property type="term" value="P:regulation of DNA-templated transcription"/>
    <property type="evidence" value="ECO:0007669"/>
    <property type="project" value="InterPro"/>
</dbReference>
<dbReference type="FunFam" id="1.10.10.60:FF:000117">
    <property type="entry name" value="BEL1-like homeodomain protein 9"/>
    <property type="match status" value="1"/>
</dbReference>
<dbReference type="SUPFAM" id="SSF46689">
    <property type="entry name" value="Homeodomain-like"/>
    <property type="match status" value="1"/>
</dbReference>
<evidence type="ECO:0000256" key="4">
    <source>
        <dbReference type="ARBA" id="ARBA00023125"/>
    </source>
</evidence>
<dbReference type="EMBL" id="NKXS01001524">
    <property type="protein sequence ID" value="PIN18135.1"/>
    <property type="molecule type" value="Genomic_DNA"/>
</dbReference>
<evidence type="ECO:0000256" key="5">
    <source>
        <dbReference type="ARBA" id="ARBA00023155"/>
    </source>
</evidence>
<evidence type="ECO:0000256" key="8">
    <source>
        <dbReference type="PROSITE-ProRule" id="PRU00108"/>
    </source>
</evidence>
<dbReference type="STRING" id="429701.A0A2G9HKT4"/>
<dbReference type="InterPro" id="IPR001356">
    <property type="entry name" value="HD"/>
</dbReference>